<feature type="compositionally biased region" description="Basic and acidic residues" evidence="1">
    <location>
        <begin position="37"/>
        <end position="56"/>
    </location>
</feature>
<proteinExistence type="predicted"/>
<dbReference type="RefSeq" id="XP_002768988.1">
    <property type="nucleotide sequence ID" value="XM_002768942.1"/>
</dbReference>
<name>C5LNF5_PERM5</name>
<protein>
    <submittedName>
        <fullName evidence="2">Uncharacterized protein</fullName>
    </submittedName>
</protein>
<feature type="compositionally biased region" description="Low complexity" evidence="1">
    <location>
        <begin position="1"/>
        <end position="10"/>
    </location>
</feature>
<feature type="non-terminal residue" evidence="2">
    <location>
        <position position="56"/>
    </location>
</feature>
<gene>
    <name evidence="2" type="ORF">Pmar_PMAR008170</name>
</gene>
<sequence>MSSPSSRSSSGDIVDGASDAEPHLAYHSLPTSSSHQLSDEVPTKKSRSAADLRRSQ</sequence>
<keyword evidence="3" id="KW-1185">Reference proteome</keyword>
<dbReference type="Proteomes" id="UP000007800">
    <property type="component" value="Unassembled WGS sequence"/>
</dbReference>
<reference evidence="2 3" key="1">
    <citation type="submission" date="2008-07" db="EMBL/GenBank/DDBJ databases">
        <authorList>
            <person name="El-Sayed N."/>
            <person name="Caler E."/>
            <person name="Inman J."/>
            <person name="Amedeo P."/>
            <person name="Hass B."/>
            <person name="Wortman J."/>
        </authorList>
    </citation>
    <scope>NUCLEOTIDE SEQUENCE [LARGE SCALE GENOMIC DNA]</scope>
    <source>
        <strain evidence="3">ATCC 50983 / TXsc</strain>
    </source>
</reference>
<dbReference type="InParanoid" id="C5LNF5"/>
<dbReference type="AlphaFoldDB" id="C5LNF5"/>
<dbReference type="GeneID" id="9040281"/>
<feature type="region of interest" description="Disordered" evidence="1">
    <location>
        <begin position="1"/>
        <end position="56"/>
    </location>
</feature>
<dbReference type="EMBL" id="GG683778">
    <property type="protein sequence ID" value="EER01706.1"/>
    <property type="molecule type" value="Genomic_DNA"/>
</dbReference>
<evidence type="ECO:0000256" key="1">
    <source>
        <dbReference type="SAM" id="MobiDB-lite"/>
    </source>
</evidence>
<organism evidence="3">
    <name type="scientific">Perkinsus marinus (strain ATCC 50983 / TXsc)</name>
    <dbReference type="NCBI Taxonomy" id="423536"/>
    <lineage>
        <taxon>Eukaryota</taxon>
        <taxon>Sar</taxon>
        <taxon>Alveolata</taxon>
        <taxon>Perkinsozoa</taxon>
        <taxon>Perkinsea</taxon>
        <taxon>Perkinsida</taxon>
        <taxon>Perkinsidae</taxon>
        <taxon>Perkinsus</taxon>
    </lineage>
</organism>
<evidence type="ECO:0000313" key="3">
    <source>
        <dbReference type="Proteomes" id="UP000007800"/>
    </source>
</evidence>
<accession>C5LNF5</accession>
<evidence type="ECO:0000313" key="2">
    <source>
        <dbReference type="EMBL" id="EER01706.1"/>
    </source>
</evidence>